<accession>A0A0G4GM42</accession>
<proteinExistence type="predicted"/>
<evidence type="ECO:0000256" key="1">
    <source>
        <dbReference type="SAM" id="Phobius"/>
    </source>
</evidence>
<gene>
    <name evidence="2" type="ORF">Cvel_4909</name>
</gene>
<dbReference type="VEuPathDB" id="CryptoDB:Cvel_4909"/>
<dbReference type="AlphaFoldDB" id="A0A0G4GM42"/>
<dbReference type="PhylomeDB" id="A0A0G4GM42"/>
<evidence type="ECO:0000313" key="2">
    <source>
        <dbReference type="EMBL" id="CEM31230.1"/>
    </source>
</evidence>
<dbReference type="EMBL" id="CDMZ01001347">
    <property type="protein sequence ID" value="CEM31230.1"/>
    <property type="molecule type" value="Genomic_DNA"/>
</dbReference>
<reference evidence="2" key="1">
    <citation type="submission" date="2014-11" db="EMBL/GenBank/DDBJ databases">
        <authorList>
            <person name="Otto D Thomas"/>
            <person name="Naeem Raeece"/>
        </authorList>
    </citation>
    <scope>NUCLEOTIDE SEQUENCE</scope>
</reference>
<keyword evidence="1" id="KW-0812">Transmembrane</keyword>
<keyword evidence="1" id="KW-1133">Transmembrane helix</keyword>
<organism evidence="2">
    <name type="scientific">Chromera velia CCMP2878</name>
    <dbReference type="NCBI Taxonomy" id="1169474"/>
    <lineage>
        <taxon>Eukaryota</taxon>
        <taxon>Sar</taxon>
        <taxon>Alveolata</taxon>
        <taxon>Colpodellida</taxon>
        <taxon>Chromeraceae</taxon>
        <taxon>Chromera</taxon>
    </lineage>
</organism>
<name>A0A0G4GM42_9ALVE</name>
<feature type="transmembrane region" description="Helical" evidence="1">
    <location>
        <begin position="76"/>
        <end position="96"/>
    </location>
</feature>
<protein>
    <submittedName>
        <fullName evidence="2">Uncharacterized protein</fullName>
    </submittedName>
</protein>
<keyword evidence="1" id="KW-0472">Membrane</keyword>
<sequence length="140" mass="15728">MVDRARLEEYVGLFDNEILGKEVTRAEVASVVNMGERTGIKQTPGEPEKNKGKARFFIKGGGDKRRYDTYAGVPSLYAMLTAFIYMLIIGAVIFSADVEKAFQQIDDIHRYDKGALGVRIPAARPARAPRYQPIPREVHR</sequence>